<keyword evidence="2" id="KW-1185">Reference proteome</keyword>
<name>A0ABR4PWZ2_9HELO</name>
<organism evidence="1 2">
    <name type="scientific">Phlyctema vagabunda</name>
    <dbReference type="NCBI Taxonomy" id="108571"/>
    <lineage>
        <taxon>Eukaryota</taxon>
        <taxon>Fungi</taxon>
        <taxon>Dikarya</taxon>
        <taxon>Ascomycota</taxon>
        <taxon>Pezizomycotina</taxon>
        <taxon>Leotiomycetes</taxon>
        <taxon>Helotiales</taxon>
        <taxon>Dermateaceae</taxon>
        <taxon>Phlyctema</taxon>
    </lineage>
</organism>
<protein>
    <recommendedName>
        <fullName evidence="3">C2H2-type domain-containing protein</fullName>
    </recommendedName>
</protein>
<evidence type="ECO:0000313" key="2">
    <source>
        <dbReference type="Proteomes" id="UP001629113"/>
    </source>
</evidence>
<comment type="caution">
    <text evidence="1">The sequence shown here is derived from an EMBL/GenBank/DDBJ whole genome shotgun (WGS) entry which is preliminary data.</text>
</comment>
<evidence type="ECO:0008006" key="3">
    <source>
        <dbReference type="Google" id="ProtNLM"/>
    </source>
</evidence>
<dbReference type="EMBL" id="JBFCZG010000001">
    <property type="protein sequence ID" value="KAL3427401.1"/>
    <property type="molecule type" value="Genomic_DNA"/>
</dbReference>
<reference evidence="1 2" key="1">
    <citation type="submission" date="2024-06" db="EMBL/GenBank/DDBJ databases">
        <title>Complete genome of Phlyctema vagabunda strain 19-DSS-EL-015.</title>
        <authorList>
            <person name="Fiorenzani C."/>
        </authorList>
    </citation>
    <scope>NUCLEOTIDE SEQUENCE [LARGE SCALE GENOMIC DNA]</scope>
    <source>
        <strain evidence="1 2">19-DSS-EL-015</strain>
    </source>
</reference>
<gene>
    <name evidence="1" type="ORF">PVAG01_00910</name>
</gene>
<dbReference type="Proteomes" id="UP001629113">
    <property type="component" value="Unassembled WGS sequence"/>
</dbReference>
<evidence type="ECO:0000313" key="1">
    <source>
        <dbReference type="EMBL" id="KAL3427401.1"/>
    </source>
</evidence>
<accession>A0ABR4PWZ2</accession>
<sequence>MCNYGYYYFNLCGHRGIEVLQYCNISFHFAGMTGSLFSCRTNEHYGGYQSNPTGKDPQLCRWTGMSGYCRWCEREFEMPKTLHYATHIDIPFETDGPSVGLPNQPVATTMRNVDYGVWTPASTGFSACNSSSRSPMSGVAEDSPTVPVVPTSPSPAAEPWVDCSPEWGDLFPYVYTPTIVKYVHELLGFTREVFTDYRDHHCYAKLNFPSIIRPYSSVPWNSAAYLDGSRWTPDKSAFWVRNEGLCPVDTKVVATAMCAGMPDEEIWRPEADRSTLKAEV</sequence>
<proteinExistence type="predicted"/>